<proteinExistence type="predicted"/>
<dbReference type="Proteomes" id="UP000320776">
    <property type="component" value="Chromosome"/>
</dbReference>
<dbReference type="EMBL" id="CP036259">
    <property type="protein sequence ID" value="QDR81636.1"/>
    <property type="molecule type" value="Genomic_DNA"/>
</dbReference>
<evidence type="ECO:0000256" key="1">
    <source>
        <dbReference type="SAM" id="MobiDB-lite"/>
    </source>
</evidence>
<evidence type="ECO:0000313" key="3">
    <source>
        <dbReference type="Proteomes" id="UP000320776"/>
    </source>
</evidence>
<dbReference type="KEGG" id="sted:SPTER_30440"/>
<gene>
    <name evidence="2" type="ORF">SPTER_30440</name>
</gene>
<keyword evidence="3" id="KW-1185">Reference proteome</keyword>
<organism evidence="2 3">
    <name type="scientific">Sporomusa termitida</name>
    <dbReference type="NCBI Taxonomy" id="2377"/>
    <lineage>
        <taxon>Bacteria</taxon>
        <taxon>Bacillati</taxon>
        <taxon>Bacillota</taxon>
        <taxon>Negativicutes</taxon>
        <taxon>Selenomonadales</taxon>
        <taxon>Sporomusaceae</taxon>
        <taxon>Sporomusa</taxon>
    </lineage>
</organism>
<dbReference type="RefSeq" id="WP_144351105.1">
    <property type="nucleotide sequence ID" value="NZ_CP036259.1"/>
</dbReference>
<name>A0A517DWK5_9FIRM</name>
<accession>A0A517DWK5</accession>
<feature type="region of interest" description="Disordered" evidence="1">
    <location>
        <begin position="129"/>
        <end position="148"/>
    </location>
</feature>
<reference evidence="2 3" key="1">
    <citation type="submission" date="2019-02" db="EMBL/GenBank/DDBJ databases">
        <title>Closed genome of Sporomusa termitida DSM 4440.</title>
        <authorList>
            <person name="Poehlein A."/>
            <person name="Daniel R."/>
        </authorList>
    </citation>
    <scope>NUCLEOTIDE SEQUENCE [LARGE SCALE GENOMIC DNA]</scope>
    <source>
        <strain evidence="2 3">DSM 4440</strain>
    </source>
</reference>
<sequence>MNSEATVFSRNQRIIFAEPLTTPAAESLLQEFIGAIGRALSRNEVILGHIKVLAKLSDSVPEQFLFLSHTRLTQVDITPSKYWPNDEEAGVSNMELCVNVLVFGYTMNQVEQVVAEALHELGGRVYPRRGRSGQLAGGRKRGLQPVKQ</sequence>
<evidence type="ECO:0000313" key="2">
    <source>
        <dbReference type="EMBL" id="QDR81636.1"/>
    </source>
</evidence>
<protein>
    <submittedName>
        <fullName evidence="2">Uncharacterized protein</fullName>
    </submittedName>
</protein>
<dbReference type="OrthoDB" id="1684071at2"/>
<dbReference type="AlphaFoldDB" id="A0A517DWK5"/>